<dbReference type="Proteomes" id="UP001331761">
    <property type="component" value="Unassembled WGS sequence"/>
</dbReference>
<comment type="caution">
    <text evidence="1">The sequence shown here is derived from an EMBL/GenBank/DDBJ whole genome shotgun (WGS) entry which is preliminary data.</text>
</comment>
<dbReference type="AlphaFoldDB" id="A0AAN8F929"/>
<keyword evidence="2" id="KW-1185">Reference proteome</keyword>
<proteinExistence type="predicted"/>
<evidence type="ECO:0000313" key="1">
    <source>
        <dbReference type="EMBL" id="KAK5972665.1"/>
    </source>
</evidence>
<protein>
    <submittedName>
        <fullName evidence="1">Uncharacterized protein</fullName>
    </submittedName>
</protein>
<reference evidence="1 2" key="1">
    <citation type="submission" date="2019-10" db="EMBL/GenBank/DDBJ databases">
        <title>Assembly and Annotation for the nematode Trichostrongylus colubriformis.</title>
        <authorList>
            <person name="Martin J."/>
        </authorList>
    </citation>
    <scope>NUCLEOTIDE SEQUENCE [LARGE SCALE GENOMIC DNA]</scope>
    <source>
        <strain evidence="1">G859</strain>
        <tissue evidence="1">Whole worm</tissue>
    </source>
</reference>
<evidence type="ECO:0000313" key="2">
    <source>
        <dbReference type="Proteomes" id="UP001331761"/>
    </source>
</evidence>
<accession>A0AAN8F929</accession>
<sequence>MYGYLPLTPTLREKVNAICYLSATCLDYTLQVDFLVIFADDDSVKIRGQLNVIDEGEDISSGAVAEEYDDKIFDELPSLRIAREYLRQKIAEERQQKA</sequence>
<organism evidence="1 2">
    <name type="scientific">Trichostrongylus colubriformis</name>
    <name type="common">Black scour worm</name>
    <dbReference type="NCBI Taxonomy" id="6319"/>
    <lineage>
        <taxon>Eukaryota</taxon>
        <taxon>Metazoa</taxon>
        <taxon>Ecdysozoa</taxon>
        <taxon>Nematoda</taxon>
        <taxon>Chromadorea</taxon>
        <taxon>Rhabditida</taxon>
        <taxon>Rhabditina</taxon>
        <taxon>Rhabditomorpha</taxon>
        <taxon>Strongyloidea</taxon>
        <taxon>Trichostrongylidae</taxon>
        <taxon>Trichostrongylus</taxon>
    </lineage>
</organism>
<gene>
    <name evidence="1" type="ORF">GCK32_009114</name>
</gene>
<dbReference type="EMBL" id="WIXE01016435">
    <property type="protein sequence ID" value="KAK5972665.1"/>
    <property type="molecule type" value="Genomic_DNA"/>
</dbReference>
<name>A0AAN8F929_TRICO</name>